<proteinExistence type="predicted"/>
<organism evidence="1 2">
    <name type="scientific">Cohnella cellulosilytica</name>
    <dbReference type="NCBI Taxonomy" id="986710"/>
    <lineage>
        <taxon>Bacteria</taxon>
        <taxon>Bacillati</taxon>
        <taxon>Bacillota</taxon>
        <taxon>Bacilli</taxon>
        <taxon>Bacillales</taxon>
        <taxon>Paenibacillaceae</taxon>
        <taxon>Cohnella</taxon>
    </lineage>
</organism>
<sequence length="115" mass="13267">MEMAEVIGLMKVIKRSYPQFDTSPESVQHHFKFLRDFPSEAALVNIESYIRTERFPPTIADIRGRLGDRLDSQRSKDETAAYFAQLELWERNCSPPPVGWLDGIRAKLRGDVKVE</sequence>
<dbReference type="RefSeq" id="WP_378044138.1">
    <property type="nucleotide sequence ID" value="NZ_JBHMDN010000002.1"/>
</dbReference>
<keyword evidence="2" id="KW-1185">Reference proteome</keyword>
<reference evidence="2" key="1">
    <citation type="journal article" date="2019" name="Int. J. Syst. Evol. Microbiol.">
        <title>The Global Catalogue of Microorganisms (GCM) 10K type strain sequencing project: providing services to taxonomists for standard genome sequencing and annotation.</title>
        <authorList>
            <consortium name="The Broad Institute Genomics Platform"/>
            <consortium name="The Broad Institute Genome Sequencing Center for Infectious Disease"/>
            <person name="Wu L."/>
            <person name="Ma J."/>
        </authorList>
    </citation>
    <scope>NUCLEOTIDE SEQUENCE [LARGE SCALE GENOMIC DNA]</scope>
    <source>
        <strain evidence="2">KCTC 12907</strain>
    </source>
</reference>
<evidence type="ECO:0000313" key="1">
    <source>
        <dbReference type="EMBL" id="MFC7152451.1"/>
    </source>
</evidence>
<dbReference type="Gene3D" id="1.10.8.200">
    <property type="entry name" value="Replisome organizer (g39p helicase loader/inhibitor protein)"/>
    <property type="match status" value="1"/>
</dbReference>
<accession>A0ABW2FH14</accession>
<dbReference type="Proteomes" id="UP001596378">
    <property type="component" value="Unassembled WGS sequence"/>
</dbReference>
<gene>
    <name evidence="1" type="ORF">ACFQMJ_28280</name>
</gene>
<evidence type="ECO:0000313" key="2">
    <source>
        <dbReference type="Proteomes" id="UP001596378"/>
    </source>
</evidence>
<protein>
    <recommendedName>
        <fullName evidence="3">Replicative helicase inhibitor G39P N-terminal domain-containing protein</fullName>
    </recommendedName>
</protein>
<evidence type="ECO:0008006" key="3">
    <source>
        <dbReference type="Google" id="ProtNLM"/>
    </source>
</evidence>
<comment type="caution">
    <text evidence="1">The sequence shown here is derived from an EMBL/GenBank/DDBJ whole genome shotgun (WGS) entry which is preliminary data.</text>
</comment>
<dbReference type="EMBL" id="JBHTAI010000023">
    <property type="protein sequence ID" value="MFC7152451.1"/>
    <property type="molecule type" value="Genomic_DNA"/>
</dbReference>
<name>A0ABW2FH14_9BACL</name>